<keyword evidence="4" id="KW-0175">Coiled coil</keyword>
<feature type="domain" description="Nucleoporin Nup54 alpha-helical" evidence="6">
    <location>
        <begin position="129"/>
        <end position="276"/>
    </location>
</feature>
<protein>
    <recommendedName>
        <fullName evidence="6">Nucleoporin Nup54 alpha-helical domain-containing protein</fullName>
    </recommendedName>
</protein>
<dbReference type="OMA" id="HELMNSW"/>
<reference evidence="7 8" key="2">
    <citation type="journal article" date="2007" name="BMC Biol.">
        <title>A 100%-complete sequence reveals unusually simple genomic features in the hot-spring red alga Cyanidioschyzon merolae.</title>
        <authorList>
            <person name="Nozaki H."/>
            <person name="Takano H."/>
            <person name="Misumi O."/>
            <person name="Terasawa K."/>
            <person name="Matsuzaki M."/>
            <person name="Maruyama S."/>
            <person name="Nishida K."/>
            <person name="Yagisawa F."/>
            <person name="Yoshida Y."/>
            <person name="Fujiwara T."/>
            <person name="Takio S."/>
            <person name="Tamura K."/>
            <person name="Chung S.J."/>
            <person name="Nakamura S."/>
            <person name="Kuroiwa H."/>
            <person name="Tanaka K."/>
            <person name="Sato N."/>
            <person name="Kuroiwa T."/>
        </authorList>
    </citation>
    <scope>NUCLEOTIDE SEQUENCE [LARGE SCALE GENOMIC DNA]</scope>
    <source>
        <strain evidence="7 8">10D</strain>
    </source>
</reference>
<name>M1V8Y6_CYAM1</name>
<evidence type="ECO:0000256" key="1">
    <source>
        <dbReference type="ARBA" id="ARBA00004123"/>
    </source>
</evidence>
<organism evidence="7 8">
    <name type="scientific">Cyanidioschyzon merolae (strain NIES-3377 / 10D)</name>
    <name type="common">Unicellular red alga</name>
    <dbReference type="NCBI Taxonomy" id="280699"/>
    <lineage>
        <taxon>Eukaryota</taxon>
        <taxon>Rhodophyta</taxon>
        <taxon>Bangiophyceae</taxon>
        <taxon>Cyanidiales</taxon>
        <taxon>Cyanidiaceae</taxon>
        <taxon>Cyanidioschyzon</taxon>
    </lineage>
</organism>
<dbReference type="Pfam" id="PF13874">
    <property type="entry name" value="Nup54"/>
    <property type="match status" value="1"/>
</dbReference>
<evidence type="ECO:0000313" key="8">
    <source>
        <dbReference type="Proteomes" id="UP000007014"/>
    </source>
</evidence>
<feature type="region of interest" description="Disordered" evidence="5">
    <location>
        <begin position="296"/>
        <end position="321"/>
    </location>
</feature>
<proteinExistence type="predicted"/>
<dbReference type="GO" id="GO:0006607">
    <property type="term" value="P:NLS-bearing protein import into nucleus"/>
    <property type="evidence" value="ECO:0007669"/>
    <property type="project" value="TreeGrafter"/>
</dbReference>
<dbReference type="OrthoDB" id="10646367at2759"/>
<evidence type="ECO:0000256" key="3">
    <source>
        <dbReference type="ARBA" id="ARBA00023242"/>
    </source>
</evidence>
<feature type="compositionally biased region" description="Low complexity" evidence="5">
    <location>
        <begin position="296"/>
        <end position="314"/>
    </location>
</feature>
<dbReference type="KEGG" id="cme:CYME_CMM220C"/>
<evidence type="ECO:0000313" key="7">
    <source>
        <dbReference type="EMBL" id="BAM81064.1"/>
    </source>
</evidence>
<dbReference type="GO" id="GO:0036228">
    <property type="term" value="P:protein localization to nuclear inner membrane"/>
    <property type="evidence" value="ECO:0007669"/>
    <property type="project" value="TreeGrafter"/>
</dbReference>
<accession>M1V8Y6</accession>
<evidence type="ECO:0000256" key="5">
    <source>
        <dbReference type="SAM" id="MobiDB-lite"/>
    </source>
</evidence>
<dbReference type="Proteomes" id="UP000007014">
    <property type="component" value="Chromosome 13"/>
</dbReference>
<evidence type="ECO:0000259" key="6">
    <source>
        <dbReference type="Pfam" id="PF13874"/>
    </source>
</evidence>
<dbReference type="InterPro" id="IPR024864">
    <property type="entry name" value="Nup54/Nup57/Nup44"/>
</dbReference>
<dbReference type="GO" id="GO:0006999">
    <property type="term" value="P:nuclear pore organization"/>
    <property type="evidence" value="ECO:0007669"/>
    <property type="project" value="TreeGrafter"/>
</dbReference>
<feature type="region of interest" description="Disordered" evidence="5">
    <location>
        <begin position="25"/>
        <end position="74"/>
    </location>
</feature>
<gene>
    <name evidence="7" type="ORF">CYME_CMM220C</name>
</gene>
<keyword evidence="8" id="KW-1185">Reference proteome</keyword>
<dbReference type="GO" id="GO:0044613">
    <property type="term" value="C:nuclear pore central transport channel"/>
    <property type="evidence" value="ECO:0007669"/>
    <property type="project" value="TreeGrafter"/>
</dbReference>
<reference evidence="7 8" key="1">
    <citation type="journal article" date="2004" name="Nature">
        <title>Genome sequence of the ultrasmall unicellular red alga Cyanidioschyzon merolae 10D.</title>
        <authorList>
            <person name="Matsuzaki M."/>
            <person name="Misumi O."/>
            <person name="Shin-i T."/>
            <person name="Maruyama S."/>
            <person name="Takahara M."/>
            <person name="Miyagishima S."/>
            <person name="Mori T."/>
            <person name="Nishida K."/>
            <person name="Yagisawa F."/>
            <person name="Nishida K."/>
            <person name="Yoshida Y."/>
            <person name="Nishimura Y."/>
            <person name="Nakao S."/>
            <person name="Kobayashi T."/>
            <person name="Momoyama Y."/>
            <person name="Higashiyama T."/>
            <person name="Minoda A."/>
            <person name="Sano M."/>
            <person name="Nomoto H."/>
            <person name="Oishi K."/>
            <person name="Hayashi H."/>
            <person name="Ohta F."/>
            <person name="Nishizaka S."/>
            <person name="Haga S."/>
            <person name="Miura S."/>
            <person name="Morishita T."/>
            <person name="Kabeya Y."/>
            <person name="Terasawa K."/>
            <person name="Suzuki Y."/>
            <person name="Ishii Y."/>
            <person name="Asakawa S."/>
            <person name="Takano H."/>
            <person name="Ohta N."/>
            <person name="Kuroiwa H."/>
            <person name="Tanaka K."/>
            <person name="Shimizu N."/>
            <person name="Sugano S."/>
            <person name="Sato N."/>
            <person name="Nozaki H."/>
            <person name="Ogasawara N."/>
            <person name="Kohara Y."/>
            <person name="Kuroiwa T."/>
        </authorList>
    </citation>
    <scope>NUCLEOTIDE SEQUENCE [LARGE SCALE GENOMIC DNA]</scope>
    <source>
        <strain evidence="7 8">10D</strain>
    </source>
</reference>
<keyword evidence="3" id="KW-0539">Nucleus</keyword>
<dbReference type="GO" id="GO:0017056">
    <property type="term" value="F:structural constituent of nuclear pore"/>
    <property type="evidence" value="ECO:0007669"/>
    <property type="project" value="TreeGrafter"/>
</dbReference>
<dbReference type="PANTHER" id="PTHR13000">
    <property type="entry name" value="NUCLEOPORIN P54"/>
    <property type="match status" value="1"/>
</dbReference>
<comment type="subcellular location">
    <subcellularLocation>
        <location evidence="1">Nucleus</location>
    </subcellularLocation>
</comment>
<keyword evidence="2" id="KW-0813">Transport</keyword>
<dbReference type="PANTHER" id="PTHR13000:SF0">
    <property type="entry name" value="NUCLEOPORIN P54"/>
    <property type="match status" value="1"/>
</dbReference>
<evidence type="ECO:0000256" key="4">
    <source>
        <dbReference type="SAM" id="Coils"/>
    </source>
</evidence>
<dbReference type="Gramene" id="CMM220CT">
    <property type="protein sequence ID" value="CMM220CT"/>
    <property type="gene ID" value="CMM220C"/>
</dbReference>
<dbReference type="RefSeq" id="XP_005537100.1">
    <property type="nucleotide sequence ID" value="XM_005537043.1"/>
</dbReference>
<evidence type="ECO:0000256" key="2">
    <source>
        <dbReference type="ARBA" id="ARBA00022448"/>
    </source>
</evidence>
<dbReference type="AlphaFoldDB" id="M1V8Y6"/>
<sequence>MSFSFGSGSTPAFGSYNRGLATQSNAAQPSFGVGGVGSGDPTSVGSVGGNAPRPGAGSALAAQGFAGTPNPPMDASRLPEALELCYYALDPTSPDYPFAFYSYNRREDADAPQPGAETVQAPPCPPRPLAQLWIEAVESNPDPKKYAVVRIAGFPGLQERAALQTRRLEELRRATEDIEQRISRLRVTFEQHIVNRLERIRAQHSLLETKFLTVVALLECTLVSRTAVETATGAVPPSAAGRSALVLKRDSVAESRLRARLDAVRKQLDGANGTRARALRALEATATVLGLDISSSPESIPAASASGKSGGQSSTIGRIRPADTVSERHLLEILERERQGMEHVFEVLEHDRRETETLWRAARELIGPTR</sequence>
<dbReference type="InterPro" id="IPR025712">
    <property type="entry name" value="Nup54_alpha-helical_dom"/>
</dbReference>
<feature type="coiled-coil region" evidence="4">
    <location>
        <begin position="161"/>
        <end position="188"/>
    </location>
</feature>
<dbReference type="HOGENOM" id="CLU_748770_0_0_1"/>
<dbReference type="EMBL" id="AP006495">
    <property type="protein sequence ID" value="BAM81064.1"/>
    <property type="molecule type" value="Genomic_DNA"/>
</dbReference>
<dbReference type="GeneID" id="16994910"/>